<reference evidence="2" key="1">
    <citation type="submission" date="2025-08" db="UniProtKB">
        <authorList>
            <consortium name="Ensembl"/>
        </authorList>
    </citation>
    <scope>IDENTIFICATION</scope>
</reference>
<protein>
    <submittedName>
        <fullName evidence="2">Uncharacterized protein</fullName>
    </submittedName>
</protein>
<keyword evidence="1" id="KW-0812">Transmembrane</keyword>
<proteinExistence type="predicted"/>
<sequence length="103" mass="11389">MALLYSAPDGRSVTWWSEGMCLFSFSCAALCGGRYGSVYLRSICAVGQRAWLCLPSMLCGLVTSWCLWLACAVCWRGQVYGWHGDLLVSVCLLPFVLHCLDLI</sequence>
<keyword evidence="1" id="KW-1133">Transmembrane helix</keyword>
<organism evidence="2 3">
    <name type="scientific">Mus spicilegus</name>
    <name type="common">Mound-building mouse</name>
    <dbReference type="NCBI Taxonomy" id="10103"/>
    <lineage>
        <taxon>Eukaryota</taxon>
        <taxon>Metazoa</taxon>
        <taxon>Chordata</taxon>
        <taxon>Craniata</taxon>
        <taxon>Vertebrata</taxon>
        <taxon>Euteleostomi</taxon>
        <taxon>Mammalia</taxon>
        <taxon>Eutheria</taxon>
        <taxon>Euarchontoglires</taxon>
        <taxon>Glires</taxon>
        <taxon>Rodentia</taxon>
        <taxon>Myomorpha</taxon>
        <taxon>Muroidea</taxon>
        <taxon>Muridae</taxon>
        <taxon>Murinae</taxon>
        <taxon>Mus</taxon>
        <taxon>Mus</taxon>
    </lineage>
</organism>
<dbReference type="AlphaFoldDB" id="A0A8C6MZ62"/>
<evidence type="ECO:0000313" key="3">
    <source>
        <dbReference type="Proteomes" id="UP000694415"/>
    </source>
</evidence>
<accession>A0A8C6MZ62</accession>
<evidence type="ECO:0000313" key="2">
    <source>
        <dbReference type="Ensembl" id="ENSMSIP00000023370.1"/>
    </source>
</evidence>
<feature type="transmembrane region" description="Helical" evidence="1">
    <location>
        <begin position="15"/>
        <end position="38"/>
    </location>
</feature>
<dbReference type="Ensembl" id="ENSMSIT00000029484.1">
    <property type="protein sequence ID" value="ENSMSIP00000023370.1"/>
    <property type="gene ID" value="ENSMSIG00000019833.1"/>
</dbReference>
<keyword evidence="1" id="KW-0472">Membrane</keyword>
<keyword evidence="3" id="KW-1185">Reference proteome</keyword>
<feature type="transmembrane region" description="Helical" evidence="1">
    <location>
        <begin position="50"/>
        <end position="70"/>
    </location>
</feature>
<reference evidence="2" key="2">
    <citation type="submission" date="2025-09" db="UniProtKB">
        <authorList>
            <consortium name="Ensembl"/>
        </authorList>
    </citation>
    <scope>IDENTIFICATION</scope>
</reference>
<evidence type="ECO:0000256" key="1">
    <source>
        <dbReference type="SAM" id="Phobius"/>
    </source>
</evidence>
<dbReference type="Proteomes" id="UP000694415">
    <property type="component" value="Unplaced"/>
</dbReference>
<name>A0A8C6MZ62_MUSSI</name>